<organism evidence="1 2">
    <name type="scientific">Tengunoibacter tsumagoiensis</name>
    <dbReference type="NCBI Taxonomy" id="2014871"/>
    <lineage>
        <taxon>Bacteria</taxon>
        <taxon>Bacillati</taxon>
        <taxon>Chloroflexota</taxon>
        <taxon>Ktedonobacteria</taxon>
        <taxon>Ktedonobacterales</taxon>
        <taxon>Dictyobacteraceae</taxon>
        <taxon>Tengunoibacter</taxon>
    </lineage>
</organism>
<name>A0A402A1N4_9CHLR</name>
<comment type="caution">
    <text evidence="1">The sequence shown here is derived from an EMBL/GenBank/DDBJ whole genome shotgun (WGS) entry which is preliminary data.</text>
</comment>
<sequence length="387" mass="42478">MRIFLLMRAKRRSLYVCMPLLLAICLMLVQEVQAQGIVKRAIVLSNPHSVALHQGQLIHSGAAPASAAIRPTNNSFVDTIPFWGSDFTFNSNVYPFQMVGTDPSQQASTTSIATEIIPLNVVFADGVALDGTQKVAPTVASPIFQKADFSSGNTQYGDAIQRAEFWKTISAQNPNYHVVLRSPKVFSTFTLHVPASMGVEGVSKRTGSTVGEIDIDWFDLQLQTLLSSLKISPRTLPIFLTYNTFLYTNFNPSQCCIMGYHAELAKTSASGRSSIYTYIYSTYSDAGLFGTFPIADVSALSHEVSEWYNDPFTDNQTPTWSSPLAPQYGCNSYLEVGDPLVGIGFTVNGYNLQDEAFYSWFAKQPISLGINGQFTYLNSFSTPSPTC</sequence>
<evidence type="ECO:0000313" key="1">
    <source>
        <dbReference type="EMBL" id="GCE12959.1"/>
    </source>
</evidence>
<evidence type="ECO:0000313" key="2">
    <source>
        <dbReference type="Proteomes" id="UP000287352"/>
    </source>
</evidence>
<keyword evidence="2" id="KW-1185">Reference proteome</keyword>
<dbReference type="Proteomes" id="UP000287352">
    <property type="component" value="Unassembled WGS sequence"/>
</dbReference>
<dbReference type="AlphaFoldDB" id="A0A402A1N4"/>
<reference evidence="2" key="1">
    <citation type="submission" date="2018-12" db="EMBL/GenBank/DDBJ databases">
        <title>Tengunoibacter tsumagoiensis gen. nov., sp. nov., Dictyobacter kobayashii sp. nov., D. alpinus sp. nov., and D. joshuensis sp. nov. and description of Dictyobacteraceae fam. nov. within the order Ktedonobacterales isolated from Tengu-no-mugimeshi.</title>
        <authorList>
            <person name="Wang C.M."/>
            <person name="Zheng Y."/>
            <person name="Sakai Y."/>
            <person name="Toyoda A."/>
            <person name="Minakuchi Y."/>
            <person name="Abe K."/>
            <person name="Yokota A."/>
            <person name="Yabe S."/>
        </authorList>
    </citation>
    <scope>NUCLEOTIDE SEQUENCE [LARGE SCALE GENOMIC DNA]</scope>
    <source>
        <strain evidence="2">Uno3</strain>
    </source>
</reference>
<protein>
    <submittedName>
        <fullName evidence="1">Uncharacterized protein</fullName>
    </submittedName>
</protein>
<dbReference type="EMBL" id="BIFR01000001">
    <property type="protein sequence ID" value="GCE12959.1"/>
    <property type="molecule type" value="Genomic_DNA"/>
</dbReference>
<dbReference type="OrthoDB" id="4852457at2"/>
<proteinExistence type="predicted"/>
<accession>A0A402A1N4</accession>
<gene>
    <name evidence="1" type="ORF">KTT_28180</name>
</gene>
<dbReference type="RefSeq" id="WP_126580535.1">
    <property type="nucleotide sequence ID" value="NZ_BIFR01000001.1"/>
</dbReference>